<evidence type="ECO:0000256" key="1">
    <source>
        <dbReference type="ARBA" id="ARBA00004651"/>
    </source>
</evidence>
<dbReference type="Gene3D" id="2.60.220.50">
    <property type="match status" value="1"/>
</dbReference>
<protein>
    <submittedName>
        <fullName evidence="16">Uncharacterized protein</fullName>
    </submittedName>
</protein>
<dbReference type="Proteomes" id="UP000694569">
    <property type="component" value="Unplaced"/>
</dbReference>
<keyword evidence="4" id="KW-0245">EGF-like domain</keyword>
<dbReference type="PRINTS" id="PR01128">
    <property type="entry name" value="EMR1HORMONER"/>
</dbReference>
<dbReference type="Gene3D" id="1.20.1070.10">
    <property type="entry name" value="Rhodopsin 7-helix transmembrane proteins"/>
    <property type="match status" value="1"/>
</dbReference>
<comment type="subcellular location">
    <subcellularLocation>
        <location evidence="1">Cell membrane</location>
        <topology evidence="1">Multi-pass membrane protein</topology>
    </subcellularLocation>
</comment>
<dbReference type="InterPro" id="IPR000203">
    <property type="entry name" value="GPS"/>
</dbReference>
<keyword evidence="10 13" id="KW-0472">Membrane</keyword>
<organism evidence="16 17">
    <name type="scientific">Leptobrachium leishanense</name>
    <name type="common">Leishan spiny toad</name>
    <dbReference type="NCBI Taxonomy" id="445787"/>
    <lineage>
        <taxon>Eukaryota</taxon>
        <taxon>Metazoa</taxon>
        <taxon>Chordata</taxon>
        <taxon>Craniata</taxon>
        <taxon>Vertebrata</taxon>
        <taxon>Euteleostomi</taxon>
        <taxon>Amphibia</taxon>
        <taxon>Batrachia</taxon>
        <taxon>Anura</taxon>
        <taxon>Pelobatoidea</taxon>
        <taxon>Megophryidae</taxon>
        <taxon>Leptobrachium</taxon>
    </lineage>
</organism>
<dbReference type="PROSITE" id="PS50261">
    <property type="entry name" value="G_PROTEIN_RECEP_F2_4"/>
    <property type="match status" value="1"/>
</dbReference>
<accession>A0A8C5QLI3</accession>
<feature type="transmembrane region" description="Helical" evidence="13">
    <location>
        <begin position="291"/>
        <end position="314"/>
    </location>
</feature>
<reference evidence="16" key="1">
    <citation type="submission" date="2025-08" db="UniProtKB">
        <authorList>
            <consortium name="Ensembl"/>
        </authorList>
    </citation>
    <scope>IDENTIFICATION</scope>
</reference>
<dbReference type="InterPro" id="IPR001740">
    <property type="entry name" value="GPCR_2_EMR1-like_rcpt"/>
</dbReference>
<keyword evidence="5 13" id="KW-0812">Transmembrane</keyword>
<dbReference type="PANTHER" id="PTHR12011">
    <property type="entry name" value="ADHESION G-PROTEIN COUPLED RECEPTOR"/>
    <property type="match status" value="1"/>
</dbReference>
<keyword evidence="11" id="KW-1015">Disulfide bond</keyword>
<keyword evidence="3" id="KW-1003">Cell membrane</keyword>
<dbReference type="SMART" id="SM00303">
    <property type="entry name" value="GPS"/>
    <property type="match status" value="1"/>
</dbReference>
<feature type="transmembrane region" description="Helical" evidence="13">
    <location>
        <begin position="176"/>
        <end position="198"/>
    </location>
</feature>
<keyword evidence="6" id="KW-0732">Signal</keyword>
<dbReference type="GO" id="GO:0005886">
    <property type="term" value="C:plasma membrane"/>
    <property type="evidence" value="ECO:0007669"/>
    <property type="project" value="UniProtKB-SubCell"/>
</dbReference>
<evidence type="ECO:0000256" key="10">
    <source>
        <dbReference type="ARBA" id="ARBA00023136"/>
    </source>
</evidence>
<dbReference type="GO" id="GO:0004930">
    <property type="term" value="F:G protein-coupled receptor activity"/>
    <property type="evidence" value="ECO:0007669"/>
    <property type="project" value="InterPro"/>
</dbReference>
<evidence type="ECO:0000256" key="9">
    <source>
        <dbReference type="ARBA" id="ARBA00022989"/>
    </source>
</evidence>
<keyword evidence="7" id="KW-0677">Repeat</keyword>
<feature type="transmembrane region" description="Helical" evidence="13">
    <location>
        <begin position="105"/>
        <end position="122"/>
    </location>
</feature>
<sequence>NVSLRLRKIVHEECNGEPDPTDKLECVFWDGKRWSSSGCDTKRENSTHTLCSCSHLSSFAILTSFEEEHKTVLTYIGLSVSLLCLALSFLTFVLCRALRSAHTSVLLTLIGCLFLAQLLFILGKRAHPRTLCSIIAGGLHFFFLCAFSWMSVESILLFLTVRNLQAMNYLTSRRSLFPLLCAIGFGVPVVIVTISAAVQPQEYGTSKTVPPALLTPAYSILSPLYIFFLQVNTTLLIITLCLLRKKLATLNSNVSTLKDKRLLIFKSLAQVLLLGCTWILGYFQLGAGAPVMAYLFILLNSLQGFFIFLVHCLLNRQVTIKYRASKAFYLSPRCSTNSTFKFLRL</sequence>
<dbReference type="AlphaFoldDB" id="A0A8C5QLI3"/>
<keyword evidence="12" id="KW-0325">Glycoprotein</keyword>
<evidence type="ECO:0000256" key="5">
    <source>
        <dbReference type="ARBA" id="ARBA00022692"/>
    </source>
</evidence>
<evidence type="ECO:0000256" key="7">
    <source>
        <dbReference type="ARBA" id="ARBA00022737"/>
    </source>
</evidence>
<dbReference type="Ensembl" id="ENSLLET00000041092.1">
    <property type="protein sequence ID" value="ENSLLEP00000039503.1"/>
    <property type="gene ID" value="ENSLLEG00000025054.1"/>
</dbReference>
<evidence type="ECO:0000256" key="4">
    <source>
        <dbReference type="ARBA" id="ARBA00022536"/>
    </source>
</evidence>
<feature type="domain" description="G-protein coupled receptors family 2 profile 2" evidence="15">
    <location>
        <begin position="70"/>
        <end position="315"/>
    </location>
</feature>
<evidence type="ECO:0000256" key="2">
    <source>
        <dbReference type="ARBA" id="ARBA00007343"/>
    </source>
</evidence>
<dbReference type="PROSITE" id="PS00650">
    <property type="entry name" value="G_PROTEIN_RECEP_F2_2"/>
    <property type="match status" value="1"/>
</dbReference>
<dbReference type="PANTHER" id="PTHR12011:SF433">
    <property type="entry name" value="ADHESION G PROTEIN-COUPLED RECEPTOR E1-LIKE-RELATED"/>
    <property type="match status" value="1"/>
</dbReference>
<dbReference type="GO" id="GO:0007166">
    <property type="term" value="P:cell surface receptor signaling pathway"/>
    <property type="evidence" value="ECO:0007669"/>
    <property type="project" value="InterPro"/>
</dbReference>
<evidence type="ECO:0000256" key="3">
    <source>
        <dbReference type="ARBA" id="ARBA00022475"/>
    </source>
</evidence>
<dbReference type="InterPro" id="IPR017983">
    <property type="entry name" value="GPCR_2_secretin-like_CS"/>
</dbReference>
<dbReference type="GeneTree" id="ENSGT00940000163334"/>
<keyword evidence="8" id="KW-0106">Calcium</keyword>
<reference evidence="16" key="2">
    <citation type="submission" date="2025-09" db="UniProtKB">
        <authorList>
            <consortium name="Ensembl"/>
        </authorList>
    </citation>
    <scope>IDENTIFICATION</scope>
</reference>
<dbReference type="OrthoDB" id="1100386at2759"/>
<dbReference type="PROSITE" id="PS50221">
    <property type="entry name" value="GAIN_B"/>
    <property type="match status" value="1"/>
</dbReference>
<evidence type="ECO:0000259" key="14">
    <source>
        <dbReference type="PROSITE" id="PS50221"/>
    </source>
</evidence>
<evidence type="ECO:0000313" key="16">
    <source>
        <dbReference type="Ensembl" id="ENSLLEP00000039503.1"/>
    </source>
</evidence>
<evidence type="ECO:0000256" key="12">
    <source>
        <dbReference type="ARBA" id="ARBA00023180"/>
    </source>
</evidence>
<dbReference type="InterPro" id="IPR017981">
    <property type="entry name" value="GPCR_2-like_7TM"/>
</dbReference>
<dbReference type="InterPro" id="IPR057244">
    <property type="entry name" value="GAIN_B"/>
</dbReference>
<feature type="transmembrane region" description="Helical" evidence="13">
    <location>
        <begin position="134"/>
        <end position="164"/>
    </location>
</feature>
<dbReference type="Pfam" id="PF00002">
    <property type="entry name" value="7tm_2"/>
    <property type="match status" value="1"/>
</dbReference>
<evidence type="ECO:0000256" key="8">
    <source>
        <dbReference type="ARBA" id="ARBA00022837"/>
    </source>
</evidence>
<dbReference type="GO" id="GO:0007189">
    <property type="term" value="P:adenylate cyclase-activating G protein-coupled receptor signaling pathway"/>
    <property type="evidence" value="ECO:0007669"/>
    <property type="project" value="TreeGrafter"/>
</dbReference>
<feature type="transmembrane region" description="Helical" evidence="13">
    <location>
        <begin position="218"/>
        <end position="243"/>
    </location>
</feature>
<keyword evidence="17" id="KW-1185">Reference proteome</keyword>
<dbReference type="PRINTS" id="PR00249">
    <property type="entry name" value="GPCRSECRETIN"/>
</dbReference>
<dbReference type="Pfam" id="PF01825">
    <property type="entry name" value="GPS"/>
    <property type="match status" value="1"/>
</dbReference>
<dbReference type="InterPro" id="IPR000832">
    <property type="entry name" value="GPCR_2_secretin-like"/>
</dbReference>
<keyword evidence="9 13" id="KW-1133">Transmembrane helix</keyword>
<feature type="transmembrane region" description="Helical" evidence="13">
    <location>
        <begin position="263"/>
        <end position="285"/>
    </location>
</feature>
<evidence type="ECO:0000256" key="13">
    <source>
        <dbReference type="SAM" id="Phobius"/>
    </source>
</evidence>
<evidence type="ECO:0000256" key="11">
    <source>
        <dbReference type="ARBA" id="ARBA00023157"/>
    </source>
</evidence>
<feature type="domain" description="GAIN-B" evidence="14">
    <location>
        <begin position="1"/>
        <end position="69"/>
    </location>
</feature>
<feature type="transmembrane region" description="Helical" evidence="13">
    <location>
        <begin position="72"/>
        <end position="93"/>
    </location>
</feature>
<dbReference type="FunFam" id="1.20.1070.10:FF:000054">
    <property type="entry name" value="Adhesion G protein-coupled receptor E3"/>
    <property type="match status" value="1"/>
</dbReference>
<evidence type="ECO:0000313" key="17">
    <source>
        <dbReference type="Proteomes" id="UP000694569"/>
    </source>
</evidence>
<proteinExistence type="inferred from homology"/>
<comment type="similarity">
    <text evidence="2">Belongs to the G-protein coupled receptor 2 family. Adhesion G-protein coupled receptor (ADGR) subfamily.</text>
</comment>
<name>A0A8C5QLI3_9ANUR</name>
<evidence type="ECO:0000256" key="6">
    <source>
        <dbReference type="ARBA" id="ARBA00022729"/>
    </source>
</evidence>
<evidence type="ECO:0000259" key="15">
    <source>
        <dbReference type="PROSITE" id="PS50261"/>
    </source>
</evidence>
<dbReference type="InterPro" id="IPR046338">
    <property type="entry name" value="GAIN_dom_sf"/>
</dbReference>